<accession>A0ACB9GJD2</accession>
<reference evidence="1 2" key="2">
    <citation type="journal article" date="2022" name="Mol. Ecol. Resour.">
        <title>The genomes of chicory, endive, great burdock and yacon provide insights into Asteraceae paleo-polyploidization history and plant inulin production.</title>
        <authorList>
            <person name="Fan W."/>
            <person name="Wang S."/>
            <person name="Wang H."/>
            <person name="Wang A."/>
            <person name="Jiang F."/>
            <person name="Liu H."/>
            <person name="Zhao H."/>
            <person name="Xu D."/>
            <person name="Zhang Y."/>
        </authorList>
    </citation>
    <scope>NUCLEOTIDE SEQUENCE [LARGE SCALE GENOMIC DNA]</scope>
    <source>
        <strain evidence="2">cv. Punajuju</strain>
        <tissue evidence="1">Leaves</tissue>
    </source>
</reference>
<gene>
    <name evidence="1" type="ORF">L2E82_13254</name>
</gene>
<keyword evidence="2" id="KW-1185">Reference proteome</keyword>
<organism evidence="1 2">
    <name type="scientific">Cichorium intybus</name>
    <name type="common">Chicory</name>
    <dbReference type="NCBI Taxonomy" id="13427"/>
    <lineage>
        <taxon>Eukaryota</taxon>
        <taxon>Viridiplantae</taxon>
        <taxon>Streptophyta</taxon>
        <taxon>Embryophyta</taxon>
        <taxon>Tracheophyta</taxon>
        <taxon>Spermatophyta</taxon>
        <taxon>Magnoliopsida</taxon>
        <taxon>eudicotyledons</taxon>
        <taxon>Gunneridae</taxon>
        <taxon>Pentapetalae</taxon>
        <taxon>asterids</taxon>
        <taxon>campanulids</taxon>
        <taxon>Asterales</taxon>
        <taxon>Asteraceae</taxon>
        <taxon>Cichorioideae</taxon>
        <taxon>Cichorieae</taxon>
        <taxon>Cichoriinae</taxon>
        <taxon>Cichorium</taxon>
    </lineage>
</organism>
<dbReference type="Proteomes" id="UP001055811">
    <property type="component" value="Linkage Group LG02"/>
</dbReference>
<dbReference type="EMBL" id="CM042010">
    <property type="protein sequence ID" value="KAI3783190.1"/>
    <property type="molecule type" value="Genomic_DNA"/>
</dbReference>
<proteinExistence type="predicted"/>
<protein>
    <submittedName>
        <fullName evidence="1">Uncharacterized protein</fullName>
    </submittedName>
</protein>
<evidence type="ECO:0000313" key="2">
    <source>
        <dbReference type="Proteomes" id="UP001055811"/>
    </source>
</evidence>
<reference evidence="2" key="1">
    <citation type="journal article" date="2022" name="Mol. Ecol. Resour.">
        <title>The genomes of chicory, endive, great burdock and yacon provide insights into Asteraceae palaeo-polyploidization history and plant inulin production.</title>
        <authorList>
            <person name="Fan W."/>
            <person name="Wang S."/>
            <person name="Wang H."/>
            <person name="Wang A."/>
            <person name="Jiang F."/>
            <person name="Liu H."/>
            <person name="Zhao H."/>
            <person name="Xu D."/>
            <person name="Zhang Y."/>
        </authorList>
    </citation>
    <scope>NUCLEOTIDE SEQUENCE [LARGE SCALE GENOMIC DNA]</scope>
    <source>
        <strain evidence="2">cv. Punajuju</strain>
    </source>
</reference>
<comment type="caution">
    <text evidence="1">The sequence shown here is derived from an EMBL/GenBank/DDBJ whole genome shotgun (WGS) entry which is preliminary data.</text>
</comment>
<evidence type="ECO:0000313" key="1">
    <source>
        <dbReference type="EMBL" id="KAI3783190.1"/>
    </source>
</evidence>
<name>A0ACB9GJD2_CICIN</name>
<sequence>MVDQKQPESEEDYMKRLFENGDVKLLSNPQLAKLCQEMDARGLHKFISDNRKNLASIKEEIPVALKAAGDPNGLVLDPLLGFYISEGSNLYGEKYANLLRLRQTCIMLMECLSILLVNLDANTVSKKLIFPWKVLILPRKK</sequence>